<feature type="region of interest" description="Disordered" evidence="1">
    <location>
        <begin position="63"/>
        <end position="106"/>
    </location>
</feature>
<sequence length="149" mass="16963">LPSRRRTIIKRERLVNISTESMRLEVYRIESDIIELYKRIFYFAQRIARTVHQDTTVMSRVVSRVPSATPSEEEYQTEEEYQGDANDDVDSEMNEADVTQAKPVPDVTHPVDLEAVTAILQIQDLVTEPSSPVKDTPNNAKGDTPNNMV</sequence>
<gene>
    <name evidence="2" type="ORF">KIPB_001757</name>
</gene>
<reference evidence="2 3" key="1">
    <citation type="journal article" date="2018" name="PLoS ONE">
        <title>The draft genome of Kipferlia bialata reveals reductive genome evolution in fornicate parasites.</title>
        <authorList>
            <person name="Tanifuji G."/>
            <person name="Takabayashi S."/>
            <person name="Kume K."/>
            <person name="Takagi M."/>
            <person name="Nakayama T."/>
            <person name="Kamikawa R."/>
            <person name="Inagaki Y."/>
            <person name="Hashimoto T."/>
        </authorList>
    </citation>
    <scope>NUCLEOTIDE SEQUENCE [LARGE SCALE GENOMIC DNA]</scope>
    <source>
        <strain evidence="2">NY0173</strain>
    </source>
</reference>
<feature type="region of interest" description="Disordered" evidence="1">
    <location>
        <begin position="125"/>
        <end position="149"/>
    </location>
</feature>
<evidence type="ECO:0000256" key="1">
    <source>
        <dbReference type="SAM" id="MobiDB-lite"/>
    </source>
</evidence>
<comment type="caution">
    <text evidence="2">The sequence shown here is derived from an EMBL/GenBank/DDBJ whole genome shotgun (WGS) entry which is preliminary data.</text>
</comment>
<dbReference type="EMBL" id="BDIP01000261">
    <property type="protein sequence ID" value="GIQ80884.1"/>
    <property type="molecule type" value="Genomic_DNA"/>
</dbReference>
<dbReference type="Proteomes" id="UP000265618">
    <property type="component" value="Unassembled WGS sequence"/>
</dbReference>
<accession>A0A9K3CSH0</accession>
<name>A0A9K3CSH0_9EUKA</name>
<proteinExistence type="predicted"/>
<feature type="compositionally biased region" description="Polar residues" evidence="1">
    <location>
        <begin position="136"/>
        <end position="149"/>
    </location>
</feature>
<keyword evidence="3" id="KW-1185">Reference proteome</keyword>
<dbReference type="AlphaFoldDB" id="A0A9K3CSH0"/>
<feature type="non-terminal residue" evidence="2">
    <location>
        <position position="149"/>
    </location>
</feature>
<organism evidence="2 3">
    <name type="scientific">Kipferlia bialata</name>
    <dbReference type="NCBI Taxonomy" id="797122"/>
    <lineage>
        <taxon>Eukaryota</taxon>
        <taxon>Metamonada</taxon>
        <taxon>Carpediemonas-like organisms</taxon>
        <taxon>Kipferlia</taxon>
    </lineage>
</organism>
<evidence type="ECO:0000313" key="3">
    <source>
        <dbReference type="Proteomes" id="UP000265618"/>
    </source>
</evidence>
<feature type="compositionally biased region" description="Acidic residues" evidence="1">
    <location>
        <begin position="71"/>
        <end position="95"/>
    </location>
</feature>
<protein>
    <submittedName>
        <fullName evidence="2">Uncharacterized protein</fullName>
    </submittedName>
</protein>
<evidence type="ECO:0000313" key="2">
    <source>
        <dbReference type="EMBL" id="GIQ80884.1"/>
    </source>
</evidence>